<evidence type="ECO:0000256" key="3">
    <source>
        <dbReference type="ARBA" id="ARBA00023015"/>
    </source>
</evidence>
<keyword evidence="5 6" id="KW-0539">Nucleus</keyword>
<comment type="subcellular location">
    <subcellularLocation>
        <location evidence="1 6">Nucleus</location>
    </subcellularLocation>
</comment>
<feature type="region of interest" description="Disordered" evidence="7">
    <location>
        <begin position="44"/>
        <end position="67"/>
    </location>
</feature>
<comment type="function">
    <text evidence="6">Transcriptional repressor that regulates multiple aspects of plant growth and development.</text>
</comment>
<dbReference type="STRING" id="4097.A0A1S4C3E6"/>
<dbReference type="RefSeq" id="XP_016495696.1">
    <property type="nucleotide sequence ID" value="XM_016640210.2"/>
</dbReference>
<dbReference type="GO" id="GO:0045892">
    <property type="term" value="P:negative regulation of DNA-templated transcription"/>
    <property type="evidence" value="ECO:0007669"/>
    <property type="project" value="UniProtKB-UniRule"/>
</dbReference>
<evidence type="ECO:0000256" key="6">
    <source>
        <dbReference type="RuleBase" id="RU367028"/>
    </source>
</evidence>
<evidence type="ECO:0000259" key="8">
    <source>
        <dbReference type="PROSITE" id="PS51754"/>
    </source>
</evidence>
<evidence type="ECO:0000256" key="7">
    <source>
        <dbReference type="SAM" id="MobiDB-lite"/>
    </source>
</evidence>
<feature type="compositionally biased region" description="Low complexity" evidence="7">
    <location>
        <begin position="56"/>
        <end position="67"/>
    </location>
</feature>
<dbReference type="PROSITE" id="PS51754">
    <property type="entry name" value="OVATE"/>
    <property type="match status" value="1"/>
</dbReference>
<evidence type="ECO:0000256" key="4">
    <source>
        <dbReference type="ARBA" id="ARBA00023163"/>
    </source>
</evidence>
<organism evidence="9 10">
    <name type="scientific">Nicotiana tabacum</name>
    <name type="common">Common tobacco</name>
    <dbReference type="NCBI Taxonomy" id="4097"/>
    <lineage>
        <taxon>Eukaryota</taxon>
        <taxon>Viridiplantae</taxon>
        <taxon>Streptophyta</taxon>
        <taxon>Embryophyta</taxon>
        <taxon>Tracheophyta</taxon>
        <taxon>Spermatophyta</taxon>
        <taxon>Magnoliopsida</taxon>
        <taxon>eudicotyledons</taxon>
        <taxon>Gunneridae</taxon>
        <taxon>Pentapetalae</taxon>
        <taxon>asterids</taxon>
        <taxon>lamiids</taxon>
        <taxon>Solanales</taxon>
        <taxon>Solanaceae</taxon>
        <taxon>Nicotianoideae</taxon>
        <taxon>Nicotianeae</taxon>
        <taxon>Nicotiana</taxon>
    </lineage>
</organism>
<dbReference type="GO" id="GO:0005634">
    <property type="term" value="C:nucleus"/>
    <property type="evidence" value="ECO:0007669"/>
    <property type="project" value="UniProtKB-SubCell"/>
</dbReference>
<dbReference type="PANTHER" id="PTHR33057">
    <property type="entry name" value="TRANSCRIPTION REPRESSOR OFP7-RELATED"/>
    <property type="match status" value="1"/>
</dbReference>
<dbReference type="OMA" id="APCNHGI"/>
<feature type="compositionally biased region" description="Basic residues" evidence="7">
    <location>
        <begin position="44"/>
        <end position="55"/>
    </location>
</feature>
<dbReference type="GeneID" id="107814754"/>
<dbReference type="AlphaFoldDB" id="A0A1S4C3E6"/>
<dbReference type="NCBIfam" id="TIGR01568">
    <property type="entry name" value="A_thal_3678"/>
    <property type="match status" value="1"/>
</dbReference>
<accession>A0A1S4C3E6</accession>
<keyword evidence="4 6" id="KW-0804">Transcription</keyword>
<evidence type="ECO:0000256" key="2">
    <source>
        <dbReference type="ARBA" id="ARBA00022491"/>
    </source>
</evidence>
<keyword evidence="2 6" id="KW-0678">Repressor</keyword>
<proteinExistence type="predicted"/>
<keyword evidence="9" id="KW-1185">Reference proteome</keyword>
<dbReference type="InterPro" id="IPR038933">
    <property type="entry name" value="Ovate"/>
</dbReference>
<dbReference type="PANTHER" id="PTHR33057:SF170">
    <property type="entry name" value="TRANSCRIPTION REPRESSOR"/>
    <property type="match status" value="1"/>
</dbReference>
<sequence>MSTHKRKIILSNVTVKLGCSSSCRCPKLSSIFHPKPRRHNSAAFHHHKTTKHHHNPAYNYSSSSSSNATTTTTFSPAYYSSDTERAVQGFGRIGGKSVAVEKDSDDPYVDFRQSMLQMILEKEIYSKDEQRELLNCFLELNSPYYHGVIVRAFTEIWHCVFSLKPGVVGAESPFLHGSGGGGWCSRDF</sequence>
<evidence type="ECO:0000256" key="5">
    <source>
        <dbReference type="ARBA" id="ARBA00023242"/>
    </source>
</evidence>
<dbReference type="Pfam" id="PF04844">
    <property type="entry name" value="Ovate"/>
    <property type="match status" value="1"/>
</dbReference>
<name>A0A1S4C3E6_TOBAC</name>
<dbReference type="Proteomes" id="UP000790787">
    <property type="component" value="Chromosome 24"/>
</dbReference>
<protein>
    <recommendedName>
        <fullName evidence="6">Transcription repressor</fullName>
    </recommendedName>
    <alternativeName>
        <fullName evidence="6">Ovate family protein</fullName>
    </alternativeName>
</protein>
<dbReference type="InterPro" id="IPR006458">
    <property type="entry name" value="Ovate_C"/>
</dbReference>
<evidence type="ECO:0000256" key="1">
    <source>
        <dbReference type="ARBA" id="ARBA00004123"/>
    </source>
</evidence>
<evidence type="ECO:0000313" key="10">
    <source>
        <dbReference type="RefSeq" id="XP_016495696.1"/>
    </source>
</evidence>
<feature type="domain" description="OVATE" evidence="8">
    <location>
        <begin position="100"/>
        <end position="159"/>
    </location>
</feature>
<keyword evidence="3 6" id="KW-0805">Transcription regulation</keyword>
<dbReference type="OrthoDB" id="1928390at2759"/>
<reference evidence="9" key="1">
    <citation type="journal article" date="2014" name="Nat. Commun.">
        <title>The tobacco genome sequence and its comparison with those of tomato and potato.</title>
        <authorList>
            <person name="Sierro N."/>
            <person name="Battey J.N."/>
            <person name="Ouadi S."/>
            <person name="Bakaher N."/>
            <person name="Bovet L."/>
            <person name="Willig A."/>
            <person name="Goepfert S."/>
            <person name="Peitsch M.C."/>
            <person name="Ivanov N.V."/>
        </authorList>
    </citation>
    <scope>NUCLEOTIDE SEQUENCE [LARGE SCALE GENOMIC DNA]</scope>
</reference>
<dbReference type="KEGG" id="nta:107814754"/>
<evidence type="ECO:0000313" key="9">
    <source>
        <dbReference type="Proteomes" id="UP000790787"/>
    </source>
</evidence>
<dbReference type="PaxDb" id="4097-A0A1S4C3E6"/>
<reference evidence="10" key="2">
    <citation type="submission" date="2025-08" db="UniProtKB">
        <authorList>
            <consortium name="RefSeq"/>
        </authorList>
    </citation>
    <scope>IDENTIFICATION</scope>
    <source>
        <tissue evidence="10">Leaf</tissue>
    </source>
</reference>
<dbReference type="RefSeq" id="XP_016495696.1">
    <property type="nucleotide sequence ID" value="XM_016640210.1"/>
</dbReference>
<gene>
    <name evidence="10" type="primary">LOC107814754</name>
</gene>